<protein>
    <submittedName>
        <fullName evidence="2">Aminotransferase class V-fold PLP-dependent enzyme</fullName>
    </submittedName>
</protein>
<dbReference type="Gene3D" id="3.40.640.10">
    <property type="entry name" value="Type I PLP-dependent aspartate aminotransferase-like (Major domain)"/>
    <property type="match status" value="1"/>
</dbReference>
<dbReference type="PANTHER" id="PTHR43586">
    <property type="entry name" value="CYSTEINE DESULFURASE"/>
    <property type="match status" value="1"/>
</dbReference>
<evidence type="ECO:0000313" key="3">
    <source>
        <dbReference type="Proteomes" id="UP001286174"/>
    </source>
</evidence>
<dbReference type="PANTHER" id="PTHR43586:SF4">
    <property type="entry name" value="ISOPENICILLIN N EPIMERASE"/>
    <property type="match status" value="1"/>
</dbReference>
<organism evidence="2 3">
    <name type="scientific">Grylomicrobium aquisgranensis</name>
    <dbReference type="NCBI Taxonomy" id="2926318"/>
    <lineage>
        <taxon>Bacteria</taxon>
        <taxon>Bacillati</taxon>
        <taxon>Bacillota</taxon>
        <taxon>Erysipelotrichia</taxon>
        <taxon>Erysipelotrichales</taxon>
        <taxon>Erysipelotrichaceae</taxon>
        <taxon>Grylomicrobium</taxon>
    </lineage>
</organism>
<gene>
    <name evidence="2" type="ORF">MOZ60_01960</name>
</gene>
<sequence length="375" mass="41441">MIYLDNAATTYPKPECVYKELDRANRSMAFNAGRGSYTEAKAVSAMIDETRQMLADLVHLQGNCVSFESSATEALNLIINGLDLKEGDTVYVSPFEHNAIIRPLFNLKKEIGINIEILPFDKVSWEPDLKQIQNLFVLHKPKAVFLSHISNVTGYIMPYYQIFDLSKQYNAIDILDCSQSFGVLNPDIRNVDFVVFDGHKSLYASFGVGGFLNTDNFLLKIVKSGGTGSDSLNHDMPETGSGRYEAGSINSVAIAGLHESLKWLQKNDVKSHEFYLTKYLISKLSTLSKVQAFLPDDTSKVLGVVSIAVEGYSSADVGAILNDEYDICVRTGYHCSPFVHEFISSLHYGGTVRIGIGAFTTKEEIDQLIDALASL</sequence>
<dbReference type="InterPro" id="IPR015424">
    <property type="entry name" value="PyrdxlP-dep_Trfase"/>
</dbReference>
<accession>A0AB35U205</accession>
<comment type="caution">
    <text evidence="2">The sequence shown here is derived from an EMBL/GenBank/DDBJ whole genome shotgun (WGS) entry which is preliminary data.</text>
</comment>
<dbReference type="RefSeq" id="WP_370595445.1">
    <property type="nucleotide sequence ID" value="NZ_JALBUR010000002.1"/>
</dbReference>
<keyword evidence="3" id="KW-1185">Reference proteome</keyword>
<keyword evidence="2" id="KW-0808">Transferase</keyword>
<dbReference type="EMBL" id="JALBUR010000002">
    <property type="protein sequence ID" value="MDX8418855.1"/>
    <property type="molecule type" value="Genomic_DNA"/>
</dbReference>
<dbReference type="AlphaFoldDB" id="A0AB35U205"/>
<name>A0AB35U205_9FIRM</name>
<keyword evidence="2" id="KW-0032">Aminotransferase</keyword>
<dbReference type="SUPFAM" id="SSF53383">
    <property type="entry name" value="PLP-dependent transferases"/>
    <property type="match status" value="1"/>
</dbReference>
<dbReference type="GO" id="GO:0008483">
    <property type="term" value="F:transaminase activity"/>
    <property type="evidence" value="ECO:0007669"/>
    <property type="project" value="UniProtKB-KW"/>
</dbReference>
<proteinExistence type="predicted"/>
<dbReference type="InterPro" id="IPR000192">
    <property type="entry name" value="Aminotrans_V_dom"/>
</dbReference>
<evidence type="ECO:0000313" key="2">
    <source>
        <dbReference type="EMBL" id="MDX8418855.1"/>
    </source>
</evidence>
<evidence type="ECO:0000259" key="1">
    <source>
        <dbReference type="Pfam" id="PF00266"/>
    </source>
</evidence>
<feature type="domain" description="Aminotransferase class V" evidence="1">
    <location>
        <begin position="2"/>
        <end position="368"/>
    </location>
</feature>
<reference evidence="2 3" key="1">
    <citation type="submission" date="2022-03" db="EMBL/GenBank/DDBJ databases">
        <title>Novel taxa within the pig intestine.</title>
        <authorList>
            <person name="Wylensek D."/>
            <person name="Bishof K."/>
            <person name="Afrizal A."/>
            <person name="Clavel T."/>
        </authorList>
    </citation>
    <scope>NUCLEOTIDE SEQUENCE [LARGE SCALE GENOMIC DNA]</scope>
    <source>
        <strain evidence="2 3">CLA-KB-P133</strain>
    </source>
</reference>
<dbReference type="InterPro" id="IPR015421">
    <property type="entry name" value="PyrdxlP-dep_Trfase_major"/>
</dbReference>
<dbReference type="Pfam" id="PF00266">
    <property type="entry name" value="Aminotran_5"/>
    <property type="match status" value="1"/>
</dbReference>
<dbReference type="Gene3D" id="3.90.1150.10">
    <property type="entry name" value="Aspartate Aminotransferase, domain 1"/>
    <property type="match status" value="1"/>
</dbReference>
<dbReference type="InterPro" id="IPR015422">
    <property type="entry name" value="PyrdxlP-dep_Trfase_small"/>
</dbReference>
<dbReference type="Proteomes" id="UP001286174">
    <property type="component" value="Unassembled WGS sequence"/>
</dbReference>